<accession>A0ABN8YYN8</accession>
<proteinExistence type="predicted"/>
<reference evidence="1" key="1">
    <citation type="submission" date="2023-04" db="EMBL/GenBank/DDBJ databases">
        <authorList>
            <consortium name="ELIXIR-Norway"/>
        </authorList>
    </citation>
    <scope>NUCLEOTIDE SEQUENCE [LARGE SCALE GENOMIC DNA]</scope>
</reference>
<evidence type="ECO:0000313" key="2">
    <source>
        <dbReference type="Proteomes" id="UP001176941"/>
    </source>
</evidence>
<gene>
    <name evidence="1" type="ORF">MRATA1EN1_LOCUS15601</name>
</gene>
<evidence type="ECO:0000313" key="1">
    <source>
        <dbReference type="EMBL" id="CAI9166639.1"/>
    </source>
</evidence>
<organism evidence="1 2">
    <name type="scientific">Rangifer tarandus platyrhynchus</name>
    <name type="common">Svalbard reindeer</name>
    <dbReference type="NCBI Taxonomy" id="3082113"/>
    <lineage>
        <taxon>Eukaryota</taxon>
        <taxon>Metazoa</taxon>
        <taxon>Chordata</taxon>
        <taxon>Craniata</taxon>
        <taxon>Vertebrata</taxon>
        <taxon>Euteleostomi</taxon>
        <taxon>Mammalia</taxon>
        <taxon>Eutheria</taxon>
        <taxon>Laurasiatheria</taxon>
        <taxon>Artiodactyla</taxon>
        <taxon>Ruminantia</taxon>
        <taxon>Pecora</taxon>
        <taxon>Cervidae</taxon>
        <taxon>Odocoileinae</taxon>
        <taxon>Rangifer</taxon>
    </lineage>
</organism>
<sequence length="80" mass="8676">IPGGGNGNPLQYSCQAVGNQIVVRGYAVDLWKQVQRHNPMEESIISIFNKVPRALAMMWSGTGIKGTDRHCAAGDSVQLH</sequence>
<name>A0ABN8YYN8_RANTA</name>
<dbReference type="EMBL" id="OX459962">
    <property type="protein sequence ID" value="CAI9166639.1"/>
    <property type="molecule type" value="Genomic_DNA"/>
</dbReference>
<keyword evidence="2" id="KW-1185">Reference proteome</keyword>
<protein>
    <submittedName>
        <fullName evidence="1">Uncharacterized protein</fullName>
    </submittedName>
</protein>
<dbReference type="Proteomes" id="UP001176941">
    <property type="component" value="Chromosome 26"/>
</dbReference>
<feature type="non-terminal residue" evidence="1">
    <location>
        <position position="80"/>
    </location>
</feature>